<name>L0I7V4_HALRX</name>
<dbReference type="Proteomes" id="UP000010846">
    <property type="component" value="Chromosome"/>
</dbReference>
<feature type="transmembrane region" description="Helical" evidence="9">
    <location>
        <begin position="86"/>
        <end position="107"/>
    </location>
</feature>
<evidence type="ECO:0000313" key="12">
    <source>
        <dbReference type="Proteomes" id="UP000010846"/>
    </source>
</evidence>
<dbReference type="GO" id="GO:0030295">
    <property type="term" value="F:protein kinase activator activity"/>
    <property type="evidence" value="ECO:0007669"/>
    <property type="project" value="TreeGrafter"/>
</dbReference>
<dbReference type="PROSITE" id="PS50109">
    <property type="entry name" value="HIS_KIN"/>
    <property type="match status" value="1"/>
</dbReference>
<evidence type="ECO:0000259" key="10">
    <source>
        <dbReference type="PROSITE" id="PS50109"/>
    </source>
</evidence>
<dbReference type="STRING" id="797302.Halru_0212"/>
<dbReference type="Pfam" id="PF02518">
    <property type="entry name" value="HATPase_c"/>
    <property type="match status" value="1"/>
</dbReference>
<keyword evidence="9" id="KW-0472">Membrane</keyword>
<evidence type="ECO:0000313" key="11">
    <source>
        <dbReference type="EMBL" id="AGB14858.1"/>
    </source>
</evidence>
<dbReference type="KEGG" id="hru:Halru_0212"/>
<reference evidence="11" key="1">
    <citation type="submission" date="2011-09" db="EMBL/GenBank/DDBJ databases">
        <title>Complete sequence of Halovivax ruber XH-70.</title>
        <authorList>
            <consortium name="US DOE Joint Genome Institute"/>
            <person name="Lucas S."/>
            <person name="Han J."/>
            <person name="Lapidus A."/>
            <person name="Cheng J.-F."/>
            <person name="Goodwin L."/>
            <person name="Pitluck S."/>
            <person name="Peters L."/>
            <person name="Mikhailova N."/>
            <person name="Davenport K."/>
            <person name="Detter J.C."/>
            <person name="Han C."/>
            <person name="Tapia R."/>
            <person name="Land M."/>
            <person name="Hauser L."/>
            <person name="Kyrpides N."/>
            <person name="Ivanova N."/>
            <person name="Pagani I."/>
            <person name="Sproer C."/>
            <person name="Anderson I."/>
            <person name="Woyke T."/>
        </authorList>
    </citation>
    <scope>NUCLEOTIDE SEQUENCE</scope>
    <source>
        <strain evidence="11">XH-70</strain>
    </source>
</reference>
<dbReference type="HOGENOM" id="CLU_000445_114_58_2"/>
<keyword evidence="12" id="KW-1185">Reference proteome</keyword>
<dbReference type="SUPFAM" id="SSF47384">
    <property type="entry name" value="Homodimeric domain of signal transducing histidine kinase"/>
    <property type="match status" value="1"/>
</dbReference>
<dbReference type="EMBL" id="CP003050">
    <property type="protein sequence ID" value="AGB14858.1"/>
    <property type="molecule type" value="Genomic_DNA"/>
</dbReference>
<dbReference type="AlphaFoldDB" id="L0I7V4"/>
<feature type="transmembrane region" description="Helical" evidence="9">
    <location>
        <begin position="53"/>
        <end position="74"/>
    </location>
</feature>
<protein>
    <recommendedName>
        <fullName evidence="2">histidine kinase</fullName>
        <ecNumber evidence="2">2.7.13.3</ecNumber>
    </recommendedName>
</protein>
<keyword evidence="4" id="KW-0547">Nucleotide-binding</keyword>
<evidence type="ECO:0000256" key="7">
    <source>
        <dbReference type="ARBA" id="ARBA00023012"/>
    </source>
</evidence>
<dbReference type="InterPro" id="IPR003594">
    <property type="entry name" value="HATPase_dom"/>
</dbReference>
<evidence type="ECO:0000256" key="6">
    <source>
        <dbReference type="ARBA" id="ARBA00022840"/>
    </source>
</evidence>
<dbReference type="InterPro" id="IPR004358">
    <property type="entry name" value="Sig_transdc_His_kin-like_C"/>
</dbReference>
<evidence type="ECO:0000256" key="3">
    <source>
        <dbReference type="ARBA" id="ARBA00022679"/>
    </source>
</evidence>
<feature type="transmembrane region" description="Helical" evidence="9">
    <location>
        <begin position="119"/>
        <end position="137"/>
    </location>
</feature>
<keyword evidence="3" id="KW-0808">Transferase</keyword>
<feature type="compositionally biased region" description="Polar residues" evidence="8">
    <location>
        <begin position="390"/>
        <end position="403"/>
    </location>
</feature>
<evidence type="ECO:0000256" key="1">
    <source>
        <dbReference type="ARBA" id="ARBA00000085"/>
    </source>
</evidence>
<accession>L0I7V4</accession>
<dbReference type="eggNOG" id="arCOG09107">
    <property type="taxonomic scope" value="Archaea"/>
</dbReference>
<dbReference type="InterPro" id="IPR050351">
    <property type="entry name" value="BphY/WalK/GraS-like"/>
</dbReference>
<dbReference type="InterPro" id="IPR036097">
    <property type="entry name" value="HisK_dim/P_sf"/>
</dbReference>
<dbReference type="GO" id="GO:0007234">
    <property type="term" value="P:osmosensory signaling via phosphorelay pathway"/>
    <property type="evidence" value="ECO:0007669"/>
    <property type="project" value="TreeGrafter"/>
</dbReference>
<keyword evidence="9" id="KW-1133">Transmembrane helix</keyword>
<comment type="catalytic activity">
    <reaction evidence="1">
        <text>ATP + protein L-histidine = ADP + protein N-phospho-L-histidine.</text>
        <dbReference type="EC" id="2.7.13.3"/>
    </reaction>
</comment>
<gene>
    <name evidence="11" type="ordered locus">Halru_0212</name>
</gene>
<dbReference type="PANTHER" id="PTHR42878">
    <property type="entry name" value="TWO-COMPONENT HISTIDINE KINASE"/>
    <property type="match status" value="1"/>
</dbReference>
<feature type="region of interest" description="Disordered" evidence="8">
    <location>
        <begin position="360"/>
        <end position="403"/>
    </location>
</feature>
<dbReference type="GO" id="GO:0005524">
    <property type="term" value="F:ATP binding"/>
    <property type="evidence" value="ECO:0007669"/>
    <property type="project" value="UniProtKB-KW"/>
</dbReference>
<dbReference type="GO" id="GO:0000156">
    <property type="term" value="F:phosphorelay response regulator activity"/>
    <property type="evidence" value="ECO:0007669"/>
    <property type="project" value="TreeGrafter"/>
</dbReference>
<evidence type="ECO:0000256" key="8">
    <source>
        <dbReference type="SAM" id="MobiDB-lite"/>
    </source>
</evidence>
<keyword evidence="5 11" id="KW-0418">Kinase</keyword>
<sequence>MCVNGATRRWPPSRTVAVTATRSLGTVLAAVVLLEVLTFALSEPDILSNKLYISGMLSMLPFLGGLLYAPYWLERSNISSVRYPRIARWWVGGVVVFLLINAMLILAMPSEPWTVVVGWLRWSIVIGASVGLLIGIIEARAIERARTAERNAVRAEQLEKQRDLLDYLNSILRHEVLNTAAIVDGYATRLLDDGETLDADEQEWAQVIHEEADDLSTVIDDVRVLLRTASGDHELHPVDLTSVLEDEVASLERATDATVETNLPASVYVRGDSLLSRVFGNILGNAVEHNDGPDPWVGITVTVDDETVRVDIADNGPGVSPAEHDSIFDRERGHANTHGLGLYLVDKLVTTYGGDVSLAETGPDGSKFTVELPKVPAPDDGQTRTESPESEQTGPTSTEPATD</sequence>
<keyword evidence="6" id="KW-0067">ATP-binding</keyword>
<dbReference type="Gene3D" id="3.30.565.10">
    <property type="entry name" value="Histidine kinase-like ATPase, C-terminal domain"/>
    <property type="match status" value="1"/>
</dbReference>
<keyword evidence="9" id="KW-0812">Transmembrane</keyword>
<dbReference type="PRINTS" id="PR00344">
    <property type="entry name" value="BCTRLSENSOR"/>
</dbReference>
<feature type="transmembrane region" description="Helical" evidence="9">
    <location>
        <begin position="21"/>
        <end position="41"/>
    </location>
</feature>
<dbReference type="PANTHER" id="PTHR42878:SF7">
    <property type="entry name" value="SENSOR HISTIDINE KINASE GLRK"/>
    <property type="match status" value="1"/>
</dbReference>
<evidence type="ECO:0000256" key="9">
    <source>
        <dbReference type="SAM" id="Phobius"/>
    </source>
</evidence>
<dbReference type="InterPro" id="IPR036890">
    <property type="entry name" value="HATPase_C_sf"/>
</dbReference>
<feature type="domain" description="Histidine kinase" evidence="10">
    <location>
        <begin position="171"/>
        <end position="376"/>
    </location>
</feature>
<evidence type="ECO:0000256" key="5">
    <source>
        <dbReference type="ARBA" id="ARBA00022777"/>
    </source>
</evidence>
<dbReference type="EC" id="2.7.13.3" evidence="2"/>
<dbReference type="SUPFAM" id="SSF55874">
    <property type="entry name" value="ATPase domain of HSP90 chaperone/DNA topoisomerase II/histidine kinase"/>
    <property type="match status" value="1"/>
</dbReference>
<dbReference type="InterPro" id="IPR005467">
    <property type="entry name" value="His_kinase_dom"/>
</dbReference>
<proteinExistence type="predicted"/>
<evidence type="ECO:0000256" key="2">
    <source>
        <dbReference type="ARBA" id="ARBA00012438"/>
    </source>
</evidence>
<dbReference type="SMART" id="SM00387">
    <property type="entry name" value="HATPase_c"/>
    <property type="match status" value="1"/>
</dbReference>
<evidence type="ECO:0000256" key="4">
    <source>
        <dbReference type="ARBA" id="ARBA00022741"/>
    </source>
</evidence>
<dbReference type="eggNOG" id="arCOG06219">
    <property type="taxonomic scope" value="Archaea"/>
</dbReference>
<keyword evidence="7" id="KW-0902">Two-component regulatory system</keyword>
<dbReference type="GO" id="GO:0000155">
    <property type="term" value="F:phosphorelay sensor kinase activity"/>
    <property type="evidence" value="ECO:0007669"/>
    <property type="project" value="InterPro"/>
</dbReference>
<organism evidence="11 12">
    <name type="scientific">Halovivax ruber (strain DSM 18193 / JCM 13892 / XH-70)</name>
    <dbReference type="NCBI Taxonomy" id="797302"/>
    <lineage>
        <taxon>Archaea</taxon>
        <taxon>Methanobacteriati</taxon>
        <taxon>Methanobacteriota</taxon>
        <taxon>Stenosarchaea group</taxon>
        <taxon>Halobacteria</taxon>
        <taxon>Halobacteriales</taxon>
        <taxon>Natrialbaceae</taxon>
        <taxon>Halovivax</taxon>
    </lineage>
</organism>